<dbReference type="InterPro" id="IPR011051">
    <property type="entry name" value="RmlC_Cupin_sf"/>
</dbReference>
<dbReference type="CDD" id="cd10548">
    <property type="entry name" value="cupin_CDO"/>
    <property type="match status" value="1"/>
</dbReference>
<evidence type="ECO:0000256" key="5">
    <source>
        <dbReference type="ARBA" id="ARBA00023004"/>
    </source>
</evidence>
<keyword evidence="3 6" id="KW-0223">Dioxygenase</keyword>
<dbReference type="Proteomes" id="UP001203665">
    <property type="component" value="Unassembled WGS sequence"/>
</dbReference>
<keyword evidence="4" id="KW-0560">Oxidoreductase</keyword>
<comment type="similarity">
    <text evidence="1">Belongs to the cysteine dioxygenase family.</text>
</comment>
<keyword evidence="2" id="KW-0479">Metal-binding</keyword>
<dbReference type="PANTHER" id="PTHR12918:SF1">
    <property type="entry name" value="CYSTEINE DIOXYGENASE TYPE 1"/>
    <property type="match status" value="1"/>
</dbReference>
<gene>
    <name evidence="6" type="ORF">NDM98_12320</name>
</gene>
<accession>A0ABT0XJW8</accession>
<sequence>MDYLKRIELYLEHLESPSPEDLRNALVTLDTKLSDLTPFLHTDHKKPYYRKLLFQNTEVELLLMNWSQIACAPHDHGQSCGWIQVISGTTINTIYQSRDRYLPEAYFSQKMQQGSVFFAPKTGIHHMKAKDEELVTLHLYSPPIKNMKVYDLNACAACVVTEQCGAWWPEEQREKVMEIKLKKQRMQPTKEPK</sequence>
<dbReference type="Gene3D" id="2.60.120.10">
    <property type="entry name" value="Jelly Rolls"/>
    <property type="match status" value="1"/>
</dbReference>
<evidence type="ECO:0000256" key="4">
    <source>
        <dbReference type="ARBA" id="ARBA00023002"/>
    </source>
</evidence>
<dbReference type="InterPro" id="IPR010300">
    <property type="entry name" value="CDO_1"/>
</dbReference>
<dbReference type="Pfam" id="PF05995">
    <property type="entry name" value="CDO_I"/>
    <property type="match status" value="1"/>
</dbReference>
<evidence type="ECO:0000313" key="7">
    <source>
        <dbReference type="Proteomes" id="UP001203665"/>
    </source>
</evidence>
<dbReference type="PANTHER" id="PTHR12918">
    <property type="entry name" value="CYSTEINE DIOXYGENASE"/>
    <property type="match status" value="1"/>
</dbReference>
<keyword evidence="5" id="KW-0408">Iron</keyword>
<reference evidence="6" key="1">
    <citation type="submission" date="2022-06" db="EMBL/GenBank/DDBJ databases">
        <title>Alkalicoccobacillus porphyridii sp. nov., isolated from a marine red alga, Porphyridium purpureum and reclassification of Shouchella plakortidis and Shouchella gibsonii as Alkalicoccobacillus plakortidis comb. nov. and Alkalicoccobacillus gibsonii comb. nov.</title>
        <authorList>
            <person name="Kim K.H."/>
            <person name="Lee J.K."/>
            <person name="Han D.M."/>
            <person name="Baek J.H."/>
            <person name="Jeon C.O."/>
        </authorList>
    </citation>
    <scope>NUCLEOTIDE SEQUENCE</scope>
    <source>
        <strain evidence="6">DSM 19153</strain>
    </source>
</reference>
<proteinExistence type="inferred from homology"/>
<name>A0ABT0XJW8_9BACI</name>
<evidence type="ECO:0000313" key="6">
    <source>
        <dbReference type="EMBL" id="MCM2676202.1"/>
    </source>
</evidence>
<dbReference type="GO" id="GO:0051213">
    <property type="term" value="F:dioxygenase activity"/>
    <property type="evidence" value="ECO:0007669"/>
    <property type="project" value="UniProtKB-KW"/>
</dbReference>
<evidence type="ECO:0000256" key="1">
    <source>
        <dbReference type="ARBA" id="ARBA00006622"/>
    </source>
</evidence>
<dbReference type="RefSeq" id="WP_251608005.1">
    <property type="nucleotide sequence ID" value="NZ_JAMQJY010000001.1"/>
</dbReference>
<dbReference type="InterPro" id="IPR014710">
    <property type="entry name" value="RmlC-like_jellyroll"/>
</dbReference>
<dbReference type="EMBL" id="JAMQJY010000001">
    <property type="protein sequence ID" value="MCM2676202.1"/>
    <property type="molecule type" value="Genomic_DNA"/>
</dbReference>
<keyword evidence="7" id="KW-1185">Reference proteome</keyword>
<comment type="caution">
    <text evidence="6">The sequence shown here is derived from an EMBL/GenBank/DDBJ whole genome shotgun (WGS) entry which is preliminary data.</text>
</comment>
<evidence type="ECO:0000256" key="2">
    <source>
        <dbReference type="ARBA" id="ARBA00022723"/>
    </source>
</evidence>
<protein>
    <submittedName>
        <fullName evidence="6">Cysteine dioxygenase family protein</fullName>
    </submittedName>
</protein>
<evidence type="ECO:0000256" key="3">
    <source>
        <dbReference type="ARBA" id="ARBA00022964"/>
    </source>
</evidence>
<organism evidence="6 7">
    <name type="scientific">Alkalicoccobacillus plakortidis</name>
    <dbReference type="NCBI Taxonomy" id="444060"/>
    <lineage>
        <taxon>Bacteria</taxon>
        <taxon>Bacillati</taxon>
        <taxon>Bacillota</taxon>
        <taxon>Bacilli</taxon>
        <taxon>Bacillales</taxon>
        <taxon>Bacillaceae</taxon>
        <taxon>Alkalicoccobacillus</taxon>
    </lineage>
</organism>
<dbReference type="SUPFAM" id="SSF51182">
    <property type="entry name" value="RmlC-like cupins"/>
    <property type="match status" value="1"/>
</dbReference>